<comment type="caution">
    <text evidence="3">The sequence shown here is derived from an EMBL/GenBank/DDBJ whole genome shotgun (WGS) entry which is preliminary data.</text>
</comment>
<feature type="transmembrane region" description="Helical" evidence="1">
    <location>
        <begin position="1229"/>
        <end position="1254"/>
    </location>
</feature>
<organism evidence="3 4">
    <name type="scientific">Methanimicrococcus blatticola</name>
    <dbReference type="NCBI Taxonomy" id="91560"/>
    <lineage>
        <taxon>Archaea</taxon>
        <taxon>Methanobacteriati</taxon>
        <taxon>Methanobacteriota</taxon>
        <taxon>Stenosarchaea group</taxon>
        <taxon>Methanomicrobia</taxon>
        <taxon>Methanosarcinales</taxon>
        <taxon>Methanosarcinaceae</taxon>
        <taxon>Methanimicrococcus</taxon>
    </lineage>
</organism>
<dbReference type="EMBL" id="SNYS01000010">
    <property type="protein sequence ID" value="TDQ67925.1"/>
    <property type="molecule type" value="Genomic_DNA"/>
</dbReference>
<dbReference type="RefSeq" id="WP_133517920.1">
    <property type="nucleotide sequence ID" value="NZ_JAHDUW010000001.1"/>
</dbReference>
<dbReference type="InterPro" id="IPR006457">
    <property type="entry name" value="S_layer-rel_Mac"/>
</dbReference>
<evidence type="ECO:0000313" key="4">
    <source>
        <dbReference type="Proteomes" id="UP000294855"/>
    </source>
</evidence>
<reference evidence="3 4" key="1">
    <citation type="submission" date="2019-03" db="EMBL/GenBank/DDBJ databases">
        <title>Genomic Encyclopedia of Type Strains, Phase IV (KMG-IV): sequencing the most valuable type-strain genomes for metagenomic binning, comparative biology and taxonomic classification.</title>
        <authorList>
            <person name="Goeker M."/>
        </authorList>
    </citation>
    <scope>NUCLEOTIDE SEQUENCE [LARGE SCALE GENOMIC DNA]</scope>
    <source>
        <strain evidence="3 4">DSM 13328</strain>
    </source>
</reference>
<dbReference type="InterPro" id="IPR013783">
    <property type="entry name" value="Ig-like_fold"/>
</dbReference>
<protein>
    <submittedName>
        <fullName evidence="3">S-layer protein (TIGR01567 family)</fullName>
    </submittedName>
</protein>
<evidence type="ECO:0000256" key="1">
    <source>
        <dbReference type="SAM" id="Phobius"/>
    </source>
</evidence>
<keyword evidence="1" id="KW-1133">Transmembrane helix</keyword>
<keyword evidence="4" id="KW-1185">Reference proteome</keyword>
<feature type="domain" description="S-layer family duplication" evidence="2">
    <location>
        <begin position="415"/>
        <end position="654"/>
    </location>
</feature>
<keyword evidence="1" id="KW-0472">Membrane</keyword>
<accession>A0A484F2T2</accession>
<dbReference type="OrthoDB" id="240412at2157"/>
<dbReference type="Pfam" id="PF07752">
    <property type="entry name" value="S-layer"/>
    <property type="match status" value="2"/>
</dbReference>
<sequence>MKNILKYAVVLLILFAMIGTASADVGTVTASAEIHSTNDGNYNVTVSWTGTGSAPYTVTIEGTAIPANDTGVDSATFNDVTLTPGNTYTVNVTDSASTFEITTFAAPIPPTPLSPPVMDNFESTTTAGSNLYSLTWDWVTYPAGTILLYNNSGTWVTVTVVPFEVSGSPASDQKFEFKLNDSTVDSTTTSFEFKKIGFDNATTESKITWTLDTSGWDSFEYNVTKGDGSEIVPITTSSSATIVTPDTLEAATSYTINVRGINGYGYGLWTSNSTTTGTATVDFVDNFESSKEIFNDDNSSNGTKDFTAEAGVTFYINMTATKEVDFTWKLEVYDEDATTWGPVPSTVKYNVENDAANNSSNFSWKPNEKGKYRLNLTMTDTSTTPDTVQELSWVVTVTPSTTGDRIWDESLGMPKDKYTWTARSFSGFYYDLDTGEGSEYMTISNIGRTISKGDIYYETTTSDVDFEYDGWGSYQIVGFMGDKYYAGSGSDSLMKNGNLSKVLLDVDDSENYRVGQYLALEEGYSIRIDQIDVNGNAALLVVEKDGKEVDSGIVNINNNATFTYEKNISGTKVPFIMIHVKSVFMGTESSLVTIDGIFQISDKLLKLESGTEIDKMEIDSVSGNTITMSNSEKVSLSSDSEVTLMGKLKFIVADSDTLRFAPTIEYTDPGIYEIRGTVSDFSNNEYIVDLWTPQNFEGFYYDINDDIENSESIKIDTDLSSTRKIANGELTYTANTTIADYEYETWGQYTVIGFMGEKYYAGTGGGLLSNGNLSKVLVDTDEKRNMYVNQSVSLEEGVSVRASQIDVNGNRALLVVEKDGKELYSEIVQSGNDLNYSKKIGSGSENTTFVKVHVDAVFMGTESSLVTISGIFQASTELTKIEEGTTYGKMEVTSVSSTGIILENDGSLSLSDGDDVEFMKVGNSTMYFKVGDSDDSTLRFAPVVEKEIGSTDPLNVKLSNSTVTSSDVVTITVEDRGVTIEGVTVTVNGSTVGTTNSSGQVNYTTNAVGTFRVNAEKSGYTAGNASLTVNEKLINMTVRVSPETVYFGTAGTIKATDSLNGSAISDATVYISGESIGKTNSSGELNYTFNKTGSVTIDVAKEKYNNGTTTVNVSQEVAFAYSNFALKPDEPSAKKAIKLSFDVTNNGIKDGSHDVSLILRDGSGNVVDQDNKTVSANMGKSKSVSLSVKAPEEGTYTLTLVESDSNRTIDLPSSMSKVSVGSAKLGSTILYIILAFLAIIVIAVIGFVAYLFGVKGANRDNYKMVASEVVDDIKYKFQRK</sequence>
<dbReference type="Gene3D" id="2.60.40.4190">
    <property type="match status" value="2"/>
</dbReference>
<dbReference type="NCBIfam" id="TIGR01567">
    <property type="entry name" value="S_layer_rel_Mac"/>
    <property type="match status" value="2"/>
</dbReference>
<dbReference type="AlphaFoldDB" id="A0A484F2T2"/>
<gene>
    <name evidence="3" type="ORF">C7391_1479</name>
</gene>
<feature type="domain" description="S-layer family duplication" evidence="2">
    <location>
        <begin position="687"/>
        <end position="930"/>
    </location>
</feature>
<evidence type="ECO:0000259" key="2">
    <source>
        <dbReference type="Pfam" id="PF07752"/>
    </source>
</evidence>
<dbReference type="Gene3D" id="2.60.98.40">
    <property type="match status" value="2"/>
</dbReference>
<dbReference type="InterPro" id="IPR036116">
    <property type="entry name" value="FN3_sf"/>
</dbReference>
<dbReference type="Proteomes" id="UP000294855">
    <property type="component" value="Unassembled WGS sequence"/>
</dbReference>
<name>A0A484F2T2_9EURY</name>
<dbReference type="SUPFAM" id="SSF49265">
    <property type="entry name" value="Fibronectin type III"/>
    <property type="match status" value="1"/>
</dbReference>
<keyword evidence="1" id="KW-0812">Transmembrane</keyword>
<evidence type="ECO:0000313" key="3">
    <source>
        <dbReference type="EMBL" id="TDQ67925.1"/>
    </source>
</evidence>
<dbReference type="Gene3D" id="2.60.40.10">
    <property type="entry name" value="Immunoglobulins"/>
    <property type="match status" value="1"/>
</dbReference>
<proteinExistence type="predicted"/>